<feature type="region of interest" description="Disordered" evidence="1">
    <location>
        <begin position="51"/>
        <end position="84"/>
    </location>
</feature>
<sequence>MAPAVGRGSDERGVRPSNCIAQDTVVSTWKEIEEQQRTGWPANWRQLTAGVRRGEARQGRRQQGRLGTVEVEARQRTGGGRRRA</sequence>
<evidence type="ECO:0000256" key="1">
    <source>
        <dbReference type="SAM" id="MobiDB-lite"/>
    </source>
</evidence>
<evidence type="ECO:0000313" key="2">
    <source>
        <dbReference type="EMBL" id="JAD92149.1"/>
    </source>
</evidence>
<organism evidence="2">
    <name type="scientific">Arundo donax</name>
    <name type="common">Giant reed</name>
    <name type="synonym">Donax arundinaceus</name>
    <dbReference type="NCBI Taxonomy" id="35708"/>
    <lineage>
        <taxon>Eukaryota</taxon>
        <taxon>Viridiplantae</taxon>
        <taxon>Streptophyta</taxon>
        <taxon>Embryophyta</taxon>
        <taxon>Tracheophyta</taxon>
        <taxon>Spermatophyta</taxon>
        <taxon>Magnoliopsida</taxon>
        <taxon>Liliopsida</taxon>
        <taxon>Poales</taxon>
        <taxon>Poaceae</taxon>
        <taxon>PACMAD clade</taxon>
        <taxon>Arundinoideae</taxon>
        <taxon>Arundineae</taxon>
        <taxon>Arundo</taxon>
    </lineage>
</organism>
<dbReference type="AlphaFoldDB" id="A0A0A9DUE2"/>
<name>A0A0A9DUE2_ARUDO</name>
<reference evidence="2" key="2">
    <citation type="journal article" date="2015" name="Data Brief">
        <title>Shoot transcriptome of the giant reed, Arundo donax.</title>
        <authorList>
            <person name="Barrero R.A."/>
            <person name="Guerrero F.D."/>
            <person name="Moolhuijzen P."/>
            <person name="Goolsby J.A."/>
            <person name="Tidwell J."/>
            <person name="Bellgard S.E."/>
            <person name="Bellgard M.I."/>
        </authorList>
    </citation>
    <scope>NUCLEOTIDE SEQUENCE</scope>
    <source>
        <tissue evidence="2">Shoot tissue taken approximately 20 cm above the soil surface</tissue>
    </source>
</reference>
<protein>
    <submittedName>
        <fullName evidence="2">Uncharacterized protein</fullName>
    </submittedName>
</protein>
<accession>A0A0A9DUE2</accession>
<proteinExistence type="predicted"/>
<reference evidence="2" key="1">
    <citation type="submission" date="2014-09" db="EMBL/GenBank/DDBJ databases">
        <authorList>
            <person name="Magalhaes I.L.F."/>
            <person name="Oliveira U."/>
            <person name="Santos F.R."/>
            <person name="Vidigal T.H.D.A."/>
            <person name="Brescovit A.D."/>
            <person name="Santos A.J."/>
        </authorList>
    </citation>
    <scope>NUCLEOTIDE SEQUENCE</scope>
    <source>
        <tissue evidence="2">Shoot tissue taken approximately 20 cm above the soil surface</tissue>
    </source>
</reference>
<dbReference type="EMBL" id="GBRH01205746">
    <property type="protein sequence ID" value="JAD92149.1"/>
    <property type="molecule type" value="Transcribed_RNA"/>
</dbReference>